<dbReference type="RefSeq" id="WP_015192950.1">
    <property type="nucleotide sequence ID" value="NC_019748.1"/>
</dbReference>
<evidence type="ECO:0008006" key="4">
    <source>
        <dbReference type="Google" id="ProtNLM"/>
    </source>
</evidence>
<dbReference type="eggNOG" id="ENOG50332FZ">
    <property type="taxonomic scope" value="Bacteria"/>
</dbReference>
<keyword evidence="3" id="KW-1185">Reference proteome</keyword>
<protein>
    <recommendedName>
        <fullName evidence="4">DUF3134 domain-containing protein</fullName>
    </recommendedName>
</protein>
<dbReference type="OrthoDB" id="542362at2"/>
<dbReference type="InterPro" id="IPR021481">
    <property type="entry name" value="DUF3134"/>
</dbReference>
<dbReference type="STRING" id="111780.Sta7437_1717"/>
<sequence>MKNPALNQEPRYEPAIVIPLKQEASLIDWLKANNRLIAREAVEKDSYNGDDPEIDELMGGEEDFEEDDDFDDLEE</sequence>
<evidence type="ECO:0000256" key="1">
    <source>
        <dbReference type="SAM" id="MobiDB-lite"/>
    </source>
</evidence>
<dbReference type="PATRIC" id="fig|111780.3.peg.1789"/>
<dbReference type="HOGENOM" id="CLU_186198_1_0_3"/>
<gene>
    <name evidence="2" type="ordered locus">Sta7437_1717</name>
</gene>
<evidence type="ECO:0000313" key="2">
    <source>
        <dbReference type="EMBL" id="AFZ35279.1"/>
    </source>
</evidence>
<organism evidence="2 3">
    <name type="scientific">Stanieria cyanosphaera (strain ATCC 29371 / PCC 7437)</name>
    <dbReference type="NCBI Taxonomy" id="111780"/>
    <lineage>
        <taxon>Bacteria</taxon>
        <taxon>Bacillati</taxon>
        <taxon>Cyanobacteriota</taxon>
        <taxon>Cyanophyceae</taxon>
        <taxon>Pleurocapsales</taxon>
        <taxon>Dermocarpellaceae</taxon>
        <taxon>Stanieria</taxon>
    </lineage>
</organism>
<dbReference type="AlphaFoldDB" id="K9XT91"/>
<evidence type="ECO:0000313" key="3">
    <source>
        <dbReference type="Proteomes" id="UP000010473"/>
    </source>
</evidence>
<feature type="region of interest" description="Disordered" evidence="1">
    <location>
        <begin position="44"/>
        <end position="75"/>
    </location>
</feature>
<dbReference type="Proteomes" id="UP000010473">
    <property type="component" value="Chromosome"/>
</dbReference>
<dbReference type="Pfam" id="PF11332">
    <property type="entry name" value="DUF3134"/>
    <property type="match status" value="1"/>
</dbReference>
<name>K9XT91_STAC7</name>
<proteinExistence type="predicted"/>
<reference evidence="3" key="1">
    <citation type="journal article" date="2013" name="Proc. Natl. Acad. Sci. U.S.A.">
        <title>Improving the coverage of the cyanobacterial phylum using diversity-driven genome sequencing.</title>
        <authorList>
            <person name="Shih P.M."/>
            <person name="Wu D."/>
            <person name="Latifi A."/>
            <person name="Axen S.D."/>
            <person name="Fewer D.P."/>
            <person name="Talla E."/>
            <person name="Calteau A."/>
            <person name="Cai F."/>
            <person name="Tandeau de Marsac N."/>
            <person name="Rippka R."/>
            <person name="Herdman M."/>
            <person name="Sivonen K."/>
            <person name="Coursin T."/>
            <person name="Laurent T."/>
            <person name="Goodwin L."/>
            <person name="Nolan M."/>
            <person name="Davenport K.W."/>
            <person name="Han C.S."/>
            <person name="Rubin E.M."/>
            <person name="Eisen J.A."/>
            <person name="Woyke T."/>
            <person name="Gugger M."/>
            <person name="Kerfeld C.A."/>
        </authorList>
    </citation>
    <scope>NUCLEOTIDE SEQUENCE [LARGE SCALE GENOMIC DNA]</scope>
    <source>
        <strain evidence="3">ATCC 29371 / PCC 7437</strain>
    </source>
</reference>
<feature type="compositionally biased region" description="Acidic residues" evidence="1">
    <location>
        <begin position="48"/>
        <end position="75"/>
    </location>
</feature>
<dbReference type="KEGG" id="scs:Sta7437_1717"/>
<dbReference type="EMBL" id="CP003653">
    <property type="protein sequence ID" value="AFZ35279.1"/>
    <property type="molecule type" value="Genomic_DNA"/>
</dbReference>
<accession>K9XT91</accession>